<dbReference type="GO" id="GO:0046872">
    <property type="term" value="F:metal ion binding"/>
    <property type="evidence" value="ECO:0007669"/>
    <property type="project" value="UniProtKB-KW"/>
</dbReference>
<feature type="transmembrane region" description="Helical" evidence="8">
    <location>
        <begin position="193"/>
        <end position="212"/>
    </location>
</feature>
<sequence>MKNRKHKLVSQESISTNCDSSRDKNGEDSKQNGSSGEERTKIPYLGTYDEAPDYIKKCKYILTGYRINFNSFKVALRSLFMIHNETTNIWSHLFGVFLYIFLVIYITFWTATDNVDVKRDDDTILGLPVLWINNFNSFIARYILWVEEDIINSEPATKIPLYIHMGGNIVCMSLSSFYHLFSCHSNEVNCMLYKYDYSGVSLMISCSIYPPYVYGFMCPQQIHFAYIYTSIINISSLMLLIVCIHPKFDNEGLRWLRALLYCVVGLSCGLPGVHAVFFGDRKYLSYANYFLWALGGFFFVFGAFVYTKRFPEKKYPGKFDYFGQSHNIWHFFVLLGGITHFFGSLSNYYGRRVHTCPPV</sequence>
<accession>A0AAD2DCN9</accession>
<protein>
    <submittedName>
        <fullName evidence="9">Uncharacterized protein</fullName>
    </submittedName>
</protein>
<dbReference type="PANTHER" id="PTHR20855:SF52">
    <property type="entry name" value="ADIPONECTIN RECEPTOR PROTEIN"/>
    <property type="match status" value="1"/>
</dbReference>
<feature type="binding site" evidence="6">
    <location>
        <position position="179"/>
    </location>
    <ligand>
        <name>Zn(2+)</name>
        <dbReference type="ChEBI" id="CHEBI:29105"/>
    </ligand>
</feature>
<name>A0AAD2DCN9_EUPCR</name>
<keyword evidence="5 8" id="KW-0472">Membrane</keyword>
<dbReference type="EMBL" id="CAMPGE010029965">
    <property type="protein sequence ID" value="CAI2387456.1"/>
    <property type="molecule type" value="Genomic_DNA"/>
</dbReference>
<evidence type="ECO:0000256" key="8">
    <source>
        <dbReference type="SAM" id="Phobius"/>
    </source>
</evidence>
<dbReference type="Pfam" id="PF03006">
    <property type="entry name" value="HlyIII"/>
    <property type="match status" value="1"/>
</dbReference>
<comment type="caution">
    <text evidence="9">The sequence shown here is derived from an EMBL/GenBank/DDBJ whole genome shotgun (WGS) entry which is preliminary data.</text>
</comment>
<evidence type="ECO:0000256" key="1">
    <source>
        <dbReference type="ARBA" id="ARBA00004141"/>
    </source>
</evidence>
<feature type="compositionally biased region" description="Polar residues" evidence="7">
    <location>
        <begin position="10"/>
        <end position="19"/>
    </location>
</feature>
<evidence type="ECO:0000256" key="4">
    <source>
        <dbReference type="ARBA" id="ARBA00022989"/>
    </source>
</evidence>
<keyword evidence="6" id="KW-0862">Zinc</keyword>
<dbReference type="PANTHER" id="PTHR20855">
    <property type="entry name" value="ADIPOR/PROGESTIN RECEPTOR-RELATED"/>
    <property type="match status" value="1"/>
</dbReference>
<evidence type="ECO:0000256" key="3">
    <source>
        <dbReference type="ARBA" id="ARBA00022692"/>
    </source>
</evidence>
<feature type="transmembrane region" description="Helical" evidence="8">
    <location>
        <begin position="224"/>
        <end position="246"/>
    </location>
</feature>
<dbReference type="AlphaFoldDB" id="A0AAD2DCN9"/>
<gene>
    <name evidence="9" type="ORF">ECRASSUSDP1_LOCUS29089</name>
</gene>
<evidence type="ECO:0000256" key="6">
    <source>
        <dbReference type="PIRSR" id="PIRSR604254-1"/>
    </source>
</evidence>
<organism evidence="9 10">
    <name type="scientific">Euplotes crassus</name>
    <dbReference type="NCBI Taxonomy" id="5936"/>
    <lineage>
        <taxon>Eukaryota</taxon>
        <taxon>Sar</taxon>
        <taxon>Alveolata</taxon>
        <taxon>Ciliophora</taxon>
        <taxon>Intramacronucleata</taxon>
        <taxon>Spirotrichea</taxon>
        <taxon>Hypotrichia</taxon>
        <taxon>Euplotida</taxon>
        <taxon>Euplotidae</taxon>
        <taxon>Moneuplotes</taxon>
    </lineage>
</organism>
<reference evidence="9" key="1">
    <citation type="submission" date="2023-07" db="EMBL/GenBank/DDBJ databases">
        <authorList>
            <consortium name="AG Swart"/>
            <person name="Singh M."/>
            <person name="Singh A."/>
            <person name="Seah K."/>
            <person name="Emmerich C."/>
        </authorList>
    </citation>
    <scope>NUCLEOTIDE SEQUENCE</scope>
    <source>
        <strain evidence="9">DP1</strain>
    </source>
</reference>
<comment type="similarity">
    <text evidence="2">Belongs to the ADIPOR family.</text>
</comment>
<dbReference type="GO" id="GO:0038023">
    <property type="term" value="F:signaling receptor activity"/>
    <property type="evidence" value="ECO:0007669"/>
    <property type="project" value="TreeGrafter"/>
</dbReference>
<feature type="compositionally biased region" description="Basic and acidic residues" evidence="7">
    <location>
        <begin position="20"/>
        <end position="40"/>
    </location>
</feature>
<feature type="transmembrane region" description="Helical" evidence="8">
    <location>
        <begin position="289"/>
        <end position="307"/>
    </location>
</feature>
<keyword evidence="10" id="KW-1185">Reference proteome</keyword>
<proteinExistence type="inferred from homology"/>
<feature type="binding site" evidence="6">
    <location>
        <position position="326"/>
    </location>
    <ligand>
        <name>Zn(2+)</name>
        <dbReference type="ChEBI" id="CHEBI:29105"/>
    </ligand>
</feature>
<feature type="transmembrane region" description="Helical" evidence="8">
    <location>
        <begin position="161"/>
        <end position="181"/>
    </location>
</feature>
<evidence type="ECO:0000313" key="10">
    <source>
        <dbReference type="Proteomes" id="UP001295684"/>
    </source>
</evidence>
<comment type="subcellular location">
    <subcellularLocation>
        <location evidence="1">Membrane</location>
        <topology evidence="1">Multi-pass membrane protein</topology>
    </subcellularLocation>
</comment>
<evidence type="ECO:0000256" key="7">
    <source>
        <dbReference type="SAM" id="MobiDB-lite"/>
    </source>
</evidence>
<feature type="binding site" evidence="6">
    <location>
        <position position="330"/>
    </location>
    <ligand>
        <name>Zn(2+)</name>
        <dbReference type="ChEBI" id="CHEBI:29105"/>
    </ligand>
</feature>
<keyword evidence="6" id="KW-0479">Metal-binding</keyword>
<keyword evidence="4 8" id="KW-1133">Transmembrane helix</keyword>
<dbReference type="InterPro" id="IPR004254">
    <property type="entry name" value="AdipoR/HlyIII-related"/>
</dbReference>
<evidence type="ECO:0000256" key="5">
    <source>
        <dbReference type="ARBA" id="ARBA00023136"/>
    </source>
</evidence>
<dbReference type="Proteomes" id="UP001295684">
    <property type="component" value="Unassembled WGS sequence"/>
</dbReference>
<feature type="region of interest" description="Disordered" evidence="7">
    <location>
        <begin position="1"/>
        <end position="40"/>
    </location>
</feature>
<evidence type="ECO:0000313" key="9">
    <source>
        <dbReference type="EMBL" id="CAI2387456.1"/>
    </source>
</evidence>
<keyword evidence="3 8" id="KW-0812">Transmembrane</keyword>
<evidence type="ECO:0000256" key="2">
    <source>
        <dbReference type="ARBA" id="ARBA00007018"/>
    </source>
</evidence>
<feature type="transmembrane region" description="Helical" evidence="8">
    <location>
        <begin position="258"/>
        <end position="277"/>
    </location>
</feature>
<dbReference type="GO" id="GO:0016020">
    <property type="term" value="C:membrane"/>
    <property type="evidence" value="ECO:0007669"/>
    <property type="project" value="UniProtKB-SubCell"/>
</dbReference>
<feature type="transmembrane region" description="Helical" evidence="8">
    <location>
        <begin position="89"/>
        <end position="111"/>
    </location>
</feature>
<feature type="transmembrane region" description="Helical" evidence="8">
    <location>
        <begin position="328"/>
        <end position="349"/>
    </location>
</feature>